<dbReference type="Pfam" id="PF13649">
    <property type="entry name" value="Methyltransf_25"/>
    <property type="match status" value="1"/>
</dbReference>
<dbReference type="EMBL" id="FNOK01000019">
    <property type="protein sequence ID" value="SDY07204.1"/>
    <property type="molecule type" value="Genomic_DNA"/>
</dbReference>
<feature type="domain" description="Ribosomal RNA adenine methylase transferase N-terminal" evidence="4">
    <location>
        <begin position="38"/>
        <end position="176"/>
    </location>
</feature>
<dbReference type="AlphaFoldDB" id="A0A1H3GXH4"/>
<dbReference type="InterPro" id="IPR029063">
    <property type="entry name" value="SAM-dependent_MTases_sf"/>
</dbReference>
<evidence type="ECO:0000256" key="1">
    <source>
        <dbReference type="ARBA" id="ARBA00022603"/>
    </source>
</evidence>
<dbReference type="InterPro" id="IPR041698">
    <property type="entry name" value="Methyltransf_25"/>
</dbReference>
<dbReference type="CDD" id="cd02440">
    <property type="entry name" value="AdoMet_MTases"/>
    <property type="match status" value="1"/>
</dbReference>
<sequence>MLPRSGSGSVLTHYRTFIERAVRKPNLVGAVAPSSPNLAREMAAVVPTSGNPVVVELGPGTGALSGAIAERLPAGGRQVAIELDAGMVEYLGSELPWLEVIQGDAARLGDLLADAGIDKVDAVVSGLPWSIFPAKLQHDILGQVGAVLAPGGAFTTFAYVHALGMAGARQFRRRLDLSFDEVLTSRTVWRNVPPARIYVCRRPRRL</sequence>
<keyword evidence="3" id="KW-0949">S-adenosyl-L-methionine</keyword>
<name>A0A1H3GXH4_9PSEU</name>
<evidence type="ECO:0000313" key="5">
    <source>
        <dbReference type="EMBL" id="SDY07204.1"/>
    </source>
</evidence>
<dbReference type="Gene3D" id="3.40.50.150">
    <property type="entry name" value="Vaccinia Virus protein VP39"/>
    <property type="match status" value="1"/>
</dbReference>
<keyword evidence="2 5" id="KW-0808">Transferase</keyword>
<dbReference type="InterPro" id="IPR020598">
    <property type="entry name" value="rRNA_Ade_methylase_Trfase_N"/>
</dbReference>
<dbReference type="Proteomes" id="UP000199529">
    <property type="component" value="Unassembled WGS sequence"/>
</dbReference>
<evidence type="ECO:0000256" key="3">
    <source>
        <dbReference type="ARBA" id="ARBA00022691"/>
    </source>
</evidence>
<dbReference type="SMART" id="SM00650">
    <property type="entry name" value="rADc"/>
    <property type="match status" value="1"/>
</dbReference>
<evidence type="ECO:0000256" key="2">
    <source>
        <dbReference type="ARBA" id="ARBA00022679"/>
    </source>
</evidence>
<evidence type="ECO:0000259" key="4">
    <source>
        <dbReference type="SMART" id="SM00650"/>
    </source>
</evidence>
<dbReference type="STRING" id="418495.SAMN05216215_1019104"/>
<evidence type="ECO:0000313" key="6">
    <source>
        <dbReference type="Proteomes" id="UP000199529"/>
    </source>
</evidence>
<keyword evidence="1 5" id="KW-0489">Methyltransferase</keyword>
<dbReference type="GO" id="GO:0000179">
    <property type="term" value="F:rRNA (adenine-N6,N6-)-dimethyltransferase activity"/>
    <property type="evidence" value="ECO:0007669"/>
    <property type="project" value="InterPro"/>
</dbReference>
<protein>
    <submittedName>
        <fullName evidence="5">Phospholipid N-methyltransferase</fullName>
    </submittedName>
</protein>
<accession>A0A1H3GXH4</accession>
<proteinExistence type="predicted"/>
<keyword evidence="6" id="KW-1185">Reference proteome</keyword>
<gene>
    <name evidence="5" type="ORF">SAMN05216215_1019104</name>
</gene>
<reference evidence="6" key="1">
    <citation type="submission" date="2016-10" db="EMBL/GenBank/DDBJ databases">
        <authorList>
            <person name="Varghese N."/>
            <person name="Submissions S."/>
        </authorList>
    </citation>
    <scope>NUCLEOTIDE SEQUENCE [LARGE SCALE GENOMIC DNA]</scope>
    <source>
        <strain evidence="6">CGMCC 4.3530</strain>
    </source>
</reference>
<organism evidence="5 6">
    <name type="scientific">Saccharopolyspora shandongensis</name>
    <dbReference type="NCBI Taxonomy" id="418495"/>
    <lineage>
        <taxon>Bacteria</taxon>
        <taxon>Bacillati</taxon>
        <taxon>Actinomycetota</taxon>
        <taxon>Actinomycetes</taxon>
        <taxon>Pseudonocardiales</taxon>
        <taxon>Pseudonocardiaceae</taxon>
        <taxon>Saccharopolyspora</taxon>
    </lineage>
</organism>
<dbReference type="SUPFAM" id="SSF53335">
    <property type="entry name" value="S-adenosyl-L-methionine-dependent methyltransferases"/>
    <property type="match status" value="1"/>
</dbReference>